<feature type="non-terminal residue" evidence="9">
    <location>
        <position position="853"/>
    </location>
</feature>
<dbReference type="EMBL" id="CALNXJ010000011">
    <property type="protein sequence ID" value="CAH3108363.1"/>
    <property type="molecule type" value="Genomic_DNA"/>
</dbReference>
<evidence type="ECO:0000256" key="3">
    <source>
        <dbReference type="ARBA" id="ARBA00007051"/>
    </source>
</evidence>
<dbReference type="Pfam" id="PF12742">
    <property type="entry name" value="Gryzun-like"/>
    <property type="match status" value="1"/>
</dbReference>
<comment type="similarity">
    <text evidence="3">Belongs to the TRAPPC11 family.</text>
</comment>
<comment type="subcellular location">
    <subcellularLocation>
        <location evidence="2">Golgi apparatus</location>
        <location evidence="2">cis-Golgi network</location>
    </subcellularLocation>
</comment>
<protein>
    <recommendedName>
        <fullName evidence="4">Trafficking protein particle complex subunit 11</fullName>
    </recommendedName>
</protein>
<evidence type="ECO:0000259" key="8">
    <source>
        <dbReference type="PROSITE" id="PS50835"/>
    </source>
</evidence>
<dbReference type="Pfam" id="PF11817">
    <property type="entry name" value="Foie-gras_1"/>
    <property type="match status" value="1"/>
</dbReference>
<dbReference type="InterPro" id="IPR025876">
    <property type="entry name" value="TRAPPC11_C"/>
</dbReference>
<dbReference type="Proteomes" id="UP001159428">
    <property type="component" value="Unassembled WGS sequence"/>
</dbReference>
<evidence type="ECO:0000256" key="4">
    <source>
        <dbReference type="ARBA" id="ARBA00021520"/>
    </source>
</evidence>
<dbReference type="InterPro" id="IPR007110">
    <property type="entry name" value="Ig-like_dom"/>
</dbReference>
<sequence>MNILEIKVVAGFINYKICRLSFQASAPLDAISQFRKHVDLFKEKVGCPDLAFEHSAWLSKQFSLFGELFDEAIRNGLTALQTQHPGFYYQQAANNAIVRRQLCQGLCHTTTPLTMNPLENAGNLDFYGQRPWRQGFQGTEPPDAGIEKAGIIALQSQEIQVDHSWVIIPLLSSAVAQFKKYKSPRMKRYLMVQMGEEYYHARDYSKALLLLGKVTWDYRREKWWSLLTSVLITSLRCAYLVGNVEEYITLSLELTGRYVENSPEEKTRCQTNLIHVMSNECPEPEPGCDFEAVEEAKELWKTLKVTPQAPQVFTIQMEQIAPFVECKAVFDSVSTTADSTILLQIYLRVSCPFPIRFSKIAVFFSNQFYNQQCVVETGSAQGEGGLYLLPAKTKVIPFQLVPQPEDVGKLLQVTSVALELGSRESRCAALVWGGWGGETGNQNLPFVSYGLKSASKEDQFDWDELKVISKIKIEPRKPRVNITLKHEPPALVNELYGLQLVVESLEDTPLKDVRVWLGFQDEQESPERGALIYSEVPAADQAERDATNFLEFTVDGKTDKIERSYFVKCSQVGSRTVTAKITYTVDVQVEPNSSPVTCTCAKEESVVIKTVMPFEISLSLTNLKLERLDQLFEEEPFLLLAGIKCTSPWPVTMVTTTLNMSPEVNIVGEEMGSQLQGISLQQGESASECYCLAVKEGVSKMKVVNIGSLALQWRRTSAADKFPVVVTELTFPSVTVESVPFAIQADLPAYGCVQTPLFVSYLVRNRTLQVQEVEVTVEPSDAFMYSGHKQIQFRLLPTGDHRLKFSLYPLYAGFLTLPKLHFKLPRFQVSWDEHAQKLVPTNVFIKVRNFFYV</sequence>
<proteinExistence type="inferred from homology"/>
<comment type="function">
    <text evidence="1">Involved in endoplasmic reticulum to Golgi apparatus trafficking at a very early stage.</text>
</comment>
<keyword evidence="6" id="KW-0931">ER-Golgi transport</keyword>
<dbReference type="PANTHER" id="PTHR14374:SF0">
    <property type="entry name" value="TRAFFICKING PROTEIN PARTICLE COMPLEX SUBUNIT 11"/>
    <property type="match status" value="1"/>
</dbReference>
<dbReference type="PANTHER" id="PTHR14374">
    <property type="entry name" value="FOIE GRAS"/>
    <property type="match status" value="1"/>
</dbReference>
<organism evidence="9 10">
    <name type="scientific">Pocillopora meandrina</name>
    <dbReference type="NCBI Taxonomy" id="46732"/>
    <lineage>
        <taxon>Eukaryota</taxon>
        <taxon>Metazoa</taxon>
        <taxon>Cnidaria</taxon>
        <taxon>Anthozoa</taxon>
        <taxon>Hexacorallia</taxon>
        <taxon>Scleractinia</taxon>
        <taxon>Astrocoeniina</taxon>
        <taxon>Pocilloporidae</taxon>
        <taxon>Pocillopora</taxon>
    </lineage>
</organism>
<accession>A0AAU9WBI3</accession>
<feature type="domain" description="Ig-like" evidence="8">
    <location>
        <begin position="662"/>
        <end position="776"/>
    </location>
</feature>
<evidence type="ECO:0000313" key="10">
    <source>
        <dbReference type="Proteomes" id="UP001159428"/>
    </source>
</evidence>
<dbReference type="GO" id="GO:0016192">
    <property type="term" value="P:vesicle-mediated transport"/>
    <property type="evidence" value="ECO:0007669"/>
    <property type="project" value="UniProtKB-KW"/>
</dbReference>
<comment type="caution">
    <text evidence="9">The sequence shown here is derived from an EMBL/GenBank/DDBJ whole genome shotgun (WGS) entry which is preliminary data.</text>
</comment>
<dbReference type="AlphaFoldDB" id="A0AAU9WBI3"/>
<keyword evidence="10" id="KW-1185">Reference proteome</keyword>
<evidence type="ECO:0000256" key="5">
    <source>
        <dbReference type="ARBA" id="ARBA00022448"/>
    </source>
</evidence>
<evidence type="ECO:0000313" key="9">
    <source>
        <dbReference type="EMBL" id="CAH3108363.1"/>
    </source>
</evidence>
<keyword evidence="5" id="KW-0813">Transport</keyword>
<evidence type="ECO:0000256" key="2">
    <source>
        <dbReference type="ARBA" id="ARBA00004222"/>
    </source>
</evidence>
<name>A0AAU9WBI3_9CNID</name>
<keyword evidence="7" id="KW-0333">Golgi apparatus</keyword>
<dbReference type="PROSITE" id="PS50835">
    <property type="entry name" value="IG_LIKE"/>
    <property type="match status" value="1"/>
</dbReference>
<evidence type="ECO:0000256" key="6">
    <source>
        <dbReference type="ARBA" id="ARBA00022892"/>
    </source>
</evidence>
<reference evidence="9 10" key="1">
    <citation type="submission" date="2022-05" db="EMBL/GenBank/DDBJ databases">
        <authorList>
            <consortium name="Genoscope - CEA"/>
            <person name="William W."/>
        </authorList>
    </citation>
    <scope>NUCLEOTIDE SEQUENCE [LARGE SCALE GENOMIC DNA]</scope>
</reference>
<gene>
    <name evidence="9" type="ORF">PMEA_00002512</name>
</gene>
<evidence type="ECO:0000256" key="7">
    <source>
        <dbReference type="ARBA" id="ARBA00023034"/>
    </source>
</evidence>
<dbReference type="InterPro" id="IPR021773">
    <property type="entry name" value="TPC11"/>
</dbReference>
<dbReference type="GO" id="GO:0005794">
    <property type="term" value="C:Golgi apparatus"/>
    <property type="evidence" value="ECO:0007669"/>
    <property type="project" value="UniProtKB-SubCell"/>
</dbReference>
<evidence type="ECO:0000256" key="1">
    <source>
        <dbReference type="ARBA" id="ARBA00001995"/>
    </source>
</evidence>